<accession>A0A1T5G684</accession>
<dbReference type="RefSeq" id="WP_079650270.1">
    <property type="nucleotide sequence ID" value="NZ_FUYM01000012.1"/>
</dbReference>
<dbReference type="Proteomes" id="UP000189818">
    <property type="component" value="Unassembled WGS sequence"/>
</dbReference>
<gene>
    <name evidence="1" type="ORF">SAMN06295920_11256</name>
</gene>
<dbReference type="STRING" id="439228.SAMN06295920_11256"/>
<organism evidence="1 2">
    <name type="scientific">Rhizorhabdus histidinilytica</name>
    <dbReference type="NCBI Taxonomy" id="439228"/>
    <lineage>
        <taxon>Bacteria</taxon>
        <taxon>Pseudomonadati</taxon>
        <taxon>Pseudomonadota</taxon>
        <taxon>Alphaproteobacteria</taxon>
        <taxon>Sphingomonadales</taxon>
        <taxon>Sphingomonadaceae</taxon>
        <taxon>Rhizorhabdus</taxon>
    </lineage>
</organism>
<dbReference type="AlphaFoldDB" id="A0A1T5G684"/>
<sequence length="264" mass="29267">MVRLFLSVDMAGSTQFKARFTDGGSWLDTFRTFFTNFPLMLAGQVGFAFLEEGETPSVEVWKVMGDEVIFVATPASAEELVNLLLALLRTMNAYEERYLEDLPLRLKGTAWLADFAGPNIELEIPELSGGESVRAIDFIGPDLDLGFRVTKFARPACLTLSLDVADLVLTADNAGQVALHLIGAEELKGVMFGRPYPILWMLEAGEDFNFMPWEVEQCPHMARATGMPPTPASDIERAIANIRLYLRKMHGVQRPRLELGPPTA</sequence>
<reference evidence="2" key="1">
    <citation type="submission" date="2017-02" db="EMBL/GenBank/DDBJ databases">
        <authorList>
            <person name="Varghese N."/>
            <person name="Submissions S."/>
        </authorList>
    </citation>
    <scope>NUCLEOTIDE SEQUENCE [LARGE SCALE GENOMIC DNA]</scope>
    <source>
        <strain evidence="2">UM2</strain>
    </source>
</reference>
<evidence type="ECO:0000313" key="1">
    <source>
        <dbReference type="EMBL" id="SKC03960.1"/>
    </source>
</evidence>
<dbReference type="OrthoDB" id="6086824at2"/>
<protein>
    <submittedName>
        <fullName evidence="1">Uncharacterized protein</fullName>
    </submittedName>
</protein>
<dbReference type="EMBL" id="FUYM01000012">
    <property type="protein sequence ID" value="SKC03960.1"/>
    <property type="molecule type" value="Genomic_DNA"/>
</dbReference>
<evidence type="ECO:0000313" key="2">
    <source>
        <dbReference type="Proteomes" id="UP000189818"/>
    </source>
</evidence>
<name>A0A1T5G684_9SPHN</name>
<keyword evidence="2" id="KW-1185">Reference proteome</keyword>
<proteinExistence type="predicted"/>